<evidence type="ECO:0000313" key="3">
    <source>
        <dbReference type="Proteomes" id="UP001228019"/>
    </source>
</evidence>
<dbReference type="InterPro" id="IPR058087">
    <property type="entry name" value="XAC2610_dom"/>
</dbReference>
<dbReference type="Proteomes" id="UP001228019">
    <property type="component" value="Unassembled WGS sequence"/>
</dbReference>
<keyword evidence="1" id="KW-0732">Signal</keyword>
<gene>
    <name evidence="2" type="ORF">Q6A48_20985</name>
</gene>
<evidence type="ECO:0000313" key="2">
    <source>
        <dbReference type="EMBL" id="MDO7899369.1"/>
    </source>
</evidence>
<organism evidence="2 3">
    <name type="scientific">Pseudomonas citrulli</name>
    <dbReference type="NCBI Taxonomy" id="3064347"/>
    <lineage>
        <taxon>Bacteria</taxon>
        <taxon>Pseudomonadati</taxon>
        <taxon>Pseudomonadota</taxon>
        <taxon>Gammaproteobacteria</taxon>
        <taxon>Pseudomonadales</taxon>
        <taxon>Pseudomonadaceae</taxon>
        <taxon>Pseudomonas</taxon>
    </lineage>
</organism>
<evidence type="ECO:0000256" key="1">
    <source>
        <dbReference type="SAM" id="SignalP"/>
    </source>
</evidence>
<feature type="chain" id="PRO_5047257157" description="VCBS repeat-containing protein" evidence="1">
    <location>
        <begin position="21"/>
        <end position="468"/>
    </location>
</feature>
<name>A0ABT9C8B2_9PSED</name>
<dbReference type="RefSeq" id="WP_304556148.1">
    <property type="nucleotide sequence ID" value="NZ_JAUQOP010000038.1"/>
</dbReference>
<reference evidence="2 3" key="1">
    <citation type="submission" date="2023-07" db="EMBL/GenBank/DDBJ databases">
        <title>Identification of four novel Pseudomonas species associated with bacterial leaf spot of cucurbits.</title>
        <authorList>
            <person name="Fullem K.R."/>
        </authorList>
    </citation>
    <scope>NUCLEOTIDE SEQUENCE [LARGE SCALE GENOMIC DNA]</scope>
    <source>
        <strain evidence="2 3">K18</strain>
    </source>
</reference>
<accession>A0ABT9C8B2</accession>
<dbReference type="EMBL" id="JAUQOP010000038">
    <property type="protein sequence ID" value="MDO7899369.1"/>
    <property type="molecule type" value="Genomic_DNA"/>
</dbReference>
<evidence type="ECO:0008006" key="4">
    <source>
        <dbReference type="Google" id="ProtNLM"/>
    </source>
</evidence>
<keyword evidence="3" id="KW-1185">Reference proteome</keyword>
<protein>
    <recommendedName>
        <fullName evidence="4">VCBS repeat-containing protein</fullName>
    </recommendedName>
</protein>
<proteinExistence type="predicted"/>
<dbReference type="NCBIfam" id="NF047539">
    <property type="entry name" value="XAC2610_fam"/>
    <property type="match status" value="1"/>
</dbReference>
<sequence length="468" mass="51710">MRSLVSGVLLFMTLATPVMAEPRAFSVNDRDGQYRVDVLIPEPPEDPEQLAQAFITVRDNQTLQVLQQLQTPAGNVPVDRNGKVNAWLLGPFSLLYFADFNFDGRQDLAIRNGTDPESSYKPMFDVYLQDPQKPQWILNAALTALAKEASSGMFSVIAQDRILFTQTDRDDTSTRSTQWQMQGDTLVRLRSSSDEEIEPSELGDETSMPRGYTLHTFGELKDGEWQEQATVQGPAISDPVMLKGTLGGKVPVELWYQEQGALVTGEVRYTKSGNGKPIRLAGFMDNEGDDSYAILQEFADDGHQTGIWRITQEQVEPYGYTGTWISGVKGDDRQLAIVLHAGTGEPDPEKTGTVGSAQRNGHYQLRKDPQGHNADLDLKILPDRDAQGREVAEFTVTVTDAATSREILRDHQVVPMETGNLVIVRGAQALGDGGAYHIQLLPGFAVISHNEGFESAEDLPGMYLRRQP</sequence>
<feature type="signal peptide" evidence="1">
    <location>
        <begin position="1"/>
        <end position="20"/>
    </location>
</feature>
<comment type="caution">
    <text evidence="2">The sequence shown here is derived from an EMBL/GenBank/DDBJ whole genome shotgun (WGS) entry which is preliminary data.</text>
</comment>